<keyword evidence="11" id="KW-0325">Glycoprotein</keyword>
<evidence type="ECO:0000256" key="16">
    <source>
        <dbReference type="ARBA" id="ARBA00036481"/>
    </source>
</evidence>
<dbReference type="Ensembl" id="ENSAPLT00020006030.1">
    <property type="protein sequence ID" value="ENSAPLP00020005609.1"/>
    <property type="gene ID" value="ENSAPLG00020004117.1"/>
</dbReference>
<keyword evidence="7" id="KW-0735">Signal-anchor</keyword>
<comment type="catalytic activity">
    <reaction evidence="14">
        <text>an alpha-Neu5Ac-(2-&gt;3)-beta-D-Gal-(1-&gt;4)-beta-D-GlcNAc6S derivative + GDP-beta-L-fucose = an alpha-Neu5Ac-(2-&gt;3)-beta-D-Gal-(1-&gt;4)-[alpha-L-Fuc-(1-&gt;3)]-beta-D-GlcNAc6S derivative + GDP + H(+)</text>
        <dbReference type="Rhea" id="RHEA:62004"/>
        <dbReference type="ChEBI" id="CHEBI:15378"/>
        <dbReference type="ChEBI" id="CHEBI:57273"/>
        <dbReference type="ChEBI" id="CHEBI:58189"/>
        <dbReference type="ChEBI" id="CHEBI:145344"/>
        <dbReference type="ChEBI" id="CHEBI:145345"/>
    </reaction>
    <physiologicalReaction direction="left-to-right" evidence="14">
        <dbReference type="Rhea" id="RHEA:62005"/>
    </physiologicalReaction>
</comment>
<comment type="catalytic activity">
    <reaction evidence="13">
        <text>a beta-D-galactosyl-(1-&gt;4)-N-acetyl-beta-D-glucosaminyl derivative + GDP-beta-L-fucose = a beta-D-galactosyl-(1-&gt;4)-[alpha-L-fucosyl-(1-&gt;3)]-N-acetyl-beta-D-glucosaminyl derivative + GDP + H(+)</text>
        <dbReference type="Rhea" id="RHEA:14257"/>
        <dbReference type="ChEBI" id="CHEBI:15378"/>
        <dbReference type="ChEBI" id="CHEBI:57273"/>
        <dbReference type="ChEBI" id="CHEBI:58189"/>
        <dbReference type="ChEBI" id="CHEBI:133507"/>
        <dbReference type="ChEBI" id="CHEBI:137941"/>
        <dbReference type="EC" id="2.4.1.152"/>
    </reaction>
    <physiologicalReaction direction="left-to-right" evidence="13">
        <dbReference type="Rhea" id="RHEA:14258"/>
    </physiologicalReaction>
</comment>
<dbReference type="PANTHER" id="PTHR11929">
    <property type="entry name" value="ALPHA- 1,3 -FUCOSYLTRANSFERASE"/>
    <property type="match status" value="1"/>
</dbReference>
<proteinExistence type="inferred from homology"/>
<comment type="catalytic activity">
    <reaction evidence="15">
        <text>an alpha-Neu5Ac-(2-&gt;3)-beta-D-Gal-(1-&gt;4)-beta-D-GlcNAc-(1-&gt;3)-beta-D-Gal-(1-&gt;4)-beta-D-GlcNAc derivative + GDP-beta-L-fucose = an alpha-Neu5Ac-(2-&gt;3)-beta-D-Gal-(1-&gt;4)-beta-D-GlcNAc-(1-&gt;3)-beta-D-Gal-(1-&gt;4)-[alpha-L-Fuc-(1-&gt;3)]-beta-D-GlcNAc derivative + GDP + H(+)</text>
        <dbReference type="Rhea" id="RHEA:68044"/>
        <dbReference type="ChEBI" id="CHEBI:15378"/>
        <dbReference type="ChEBI" id="CHEBI:57273"/>
        <dbReference type="ChEBI" id="CHEBI:58189"/>
        <dbReference type="ChEBI" id="CHEBI:145343"/>
        <dbReference type="ChEBI" id="CHEBI:176900"/>
    </reaction>
    <physiologicalReaction direction="left-to-right" evidence="15">
        <dbReference type="Rhea" id="RHEA:68045"/>
    </physiologicalReaction>
</comment>
<evidence type="ECO:0000256" key="3">
    <source>
        <dbReference type="ARBA" id="ARBA00008919"/>
    </source>
</evidence>
<feature type="region of interest" description="Disordered" evidence="19">
    <location>
        <begin position="1"/>
        <end position="27"/>
    </location>
</feature>
<keyword evidence="6 18" id="KW-0812">Transmembrane</keyword>
<dbReference type="SUPFAM" id="SSF53756">
    <property type="entry name" value="UDP-Glycosyltransferase/glycogen phosphorylase"/>
    <property type="match status" value="2"/>
</dbReference>
<evidence type="ECO:0000256" key="19">
    <source>
        <dbReference type="SAM" id="MobiDB-lite"/>
    </source>
</evidence>
<feature type="region of interest" description="Disordered" evidence="19">
    <location>
        <begin position="238"/>
        <end position="267"/>
    </location>
</feature>
<evidence type="ECO:0000313" key="22">
    <source>
        <dbReference type="Ensembl" id="ENSAPLP00020005609.1"/>
    </source>
</evidence>
<evidence type="ECO:0000256" key="2">
    <source>
        <dbReference type="ARBA" id="ARBA00004922"/>
    </source>
</evidence>
<keyword evidence="12" id="KW-0395">Inflammatory response</keyword>
<keyword evidence="8" id="KW-1133">Transmembrane helix</keyword>
<evidence type="ECO:0000259" key="21">
    <source>
        <dbReference type="Pfam" id="PF17039"/>
    </source>
</evidence>
<keyword evidence="5 18" id="KW-0808">Transferase</keyword>
<evidence type="ECO:0000256" key="5">
    <source>
        <dbReference type="ARBA" id="ARBA00022679"/>
    </source>
</evidence>
<dbReference type="InterPro" id="IPR001503">
    <property type="entry name" value="Glyco_trans_10"/>
</dbReference>
<evidence type="ECO:0000256" key="17">
    <source>
        <dbReference type="ARBA" id="ARBA00046186"/>
    </source>
</evidence>
<evidence type="ECO:0000256" key="9">
    <source>
        <dbReference type="ARBA" id="ARBA00023034"/>
    </source>
</evidence>
<comment type="subcellular location">
    <subcellularLocation>
        <location evidence="1">Golgi apparatus membrane</location>
        <topology evidence="1">Single-pass type II membrane protein</topology>
    </subcellularLocation>
    <subcellularLocation>
        <location evidence="18">Golgi apparatus</location>
        <location evidence="18">Golgi stack membrane</location>
        <topology evidence="18">Single-pass type II membrane protein</topology>
    </subcellularLocation>
</comment>
<dbReference type="Pfam" id="PF17039">
    <property type="entry name" value="Glyco_tran_10_N"/>
    <property type="match status" value="1"/>
</dbReference>
<evidence type="ECO:0000256" key="18">
    <source>
        <dbReference type="RuleBase" id="RU003832"/>
    </source>
</evidence>
<comment type="similarity">
    <text evidence="3 18">Belongs to the glycosyltransferase 10 family.</text>
</comment>
<dbReference type="GO" id="GO:0000139">
    <property type="term" value="C:Golgi membrane"/>
    <property type="evidence" value="ECO:0007669"/>
    <property type="project" value="UniProtKB-SubCell"/>
</dbReference>
<name>A0A8B9R5C2_ANAPL</name>
<evidence type="ECO:0000256" key="15">
    <source>
        <dbReference type="ARBA" id="ARBA00036234"/>
    </source>
</evidence>
<evidence type="ECO:0000256" key="1">
    <source>
        <dbReference type="ARBA" id="ARBA00004323"/>
    </source>
</evidence>
<dbReference type="GO" id="GO:0017083">
    <property type="term" value="F:4-galactosyl-N-acetylglucosaminide 3-alpha-L-fucosyltransferase activity"/>
    <property type="evidence" value="ECO:0007669"/>
    <property type="project" value="UniProtKB-EC"/>
</dbReference>
<keyword evidence="10" id="KW-0472">Membrane</keyword>
<reference evidence="22" key="1">
    <citation type="submission" date="2019-08" db="EMBL/GenBank/DDBJ databases">
        <title>Three high-quality genomes provides insights into domestication of ducks.</title>
        <authorList>
            <person name="Hou Z.C."/>
            <person name="Zhu F."/>
            <person name="Yin Z.T."/>
            <person name="Zhang F."/>
        </authorList>
    </citation>
    <scope>NUCLEOTIDE SEQUENCE [LARGE SCALE GENOMIC DNA]</scope>
</reference>
<dbReference type="InterPro" id="IPR038577">
    <property type="entry name" value="GT10-like_C_sf"/>
</dbReference>
<feature type="domain" description="Fucosyltransferase C-terminal" evidence="20">
    <location>
        <begin position="274"/>
        <end position="331"/>
    </location>
</feature>
<dbReference type="EC" id="2.4.1.-" evidence="18"/>
<comment type="catalytic activity">
    <reaction evidence="16">
        <text>an N-acetyl-alpha-neuraminyl-(2-&gt;3)-beta-D-galactosyl-(1-&gt;4)-N-acetyl-beta-D-glucosaminyl derivative + GDP-beta-L-fucose = an alpha-Neu5Ac-(2-&gt;3)-beta-D-Gal-(1-&gt;4)-[alpha-L-Fuc-(1-&gt;3)]-beta-D-GlcNAc derivative + GDP + H(+)</text>
        <dbReference type="Rhea" id="RHEA:56076"/>
        <dbReference type="ChEBI" id="CHEBI:15378"/>
        <dbReference type="ChEBI" id="CHEBI:57273"/>
        <dbReference type="ChEBI" id="CHEBI:58189"/>
        <dbReference type="ChEBI" id="CHEBI:136545"/>
        <dbReference type="ChEBI" id="CHEBI:139509"/>
    </reaction>
    <physiologicalReaction direction="left-to-right" evidence="16">
        <dbReference type="Rhea" id="RHEA:56077"/>
    </physiologicalReaction>
</comment>
<keyword evidence="9 18" id="KW-0333">Golgi apparatus</keyword>
<evidence type="ECO:0000259" key="20">
    <source>
        <dbReference type="Pfam" id="PF00852"/>
    </source>
</evidence>
<dbReference type="Gene3D" id="3.40.50.11660">
    <property type="entry name" value="Glycosyl transferase family 10, C-terminal domain"/>
    <property type="match status" value="1"/>
</dbReference>
<evidence type="ECO:0000256" key="12">
    <source>
        <dbReference type="ARBA" id="ARBA00023198"/>
    </source>
</evidence>
<evidence type="ECO:0000256" key="8">
    <source>
        <dbReference type="ARBA" id="ARBA00022989"/>
    </source>
</evidence>
<reference evidence="22" key="2">
    <citation type="submission" date="2025-08" db="UniProtKB">
        <authorList>
            <consortium name="Ensembl"/>
        </authorList>
    </citation>
    <scope>IDENTIFICATION</scope>
</reference>
<evidence type="ECO:0000256" key="13">
    <source>
        <dbReference type="ARBA" id="ARBA00029329"/>
    </source>
</evidence>
<dbReference type="GO" id="GO:0006954">
    <property type="term" value="P:inflammatory response"/>
    <property type="evidence" value="ECO:0007669"/>
    <property type="project" value="UniProtKB-KW"/>
</dbReference>
<feature type="compositionally biased region" description="Low complexity" evidence="19">
    <location>
        <begin position="241"/>
        <end position="267"/>
    </location>
</feature>
<feature type="domain" description="Fucosyltransferase N-terminal" evidence="21">
    <location>
        <begin position="33"/>
        <end position="142"/>
    </location>
</feature>
<evidence type="ECO:0000256" key="7">
    <source>
        <dbReference type="ARBA" id="ARBA00022968"/>
    </source>
</evidence>
<evidence type="ECO:0000256" key="14">
    <source>
        <dbReference type="ARBA" id="ARBA00035849"/>
    </source>
</evidence>
<evidence type="ECO:0000256" key="6">
    <source>
        <dbReference type="ARBA" id="ARBA00022692"/>
    </source>
</evidence>
<comment type="pathway">
    <text evidence="2">Protein modification; protein glycosylation.</text>
</comment>
<feature type="domain" description="Fucosyltransferase C-terminal" evidence="20">
    <location>
        <begin position="156"/>
        <end position="193"/>
    </location>
</feature>
<accession>A0A8B9R5C2</accession>
<evidence type="ECO:0000256" key="11">
    <source>
        <dbReference type="ARBA" id="ARBA00023180"/>
    </source>
</evidence>
<evidence type="ECO:0000256" key="4">
    <source>
        <dbReference type="ARBA" id="ARBA00022676"/>
    </source>
</evidence>
<dbReference type="PANTHER" id="PTHR11929:SF132">
    <property type="entry name" value="ALPHA-(1,3)-FUCOSYLTRANSFERASE 4"/>
    <property type="match status" value="1"/>
</dbReference>
<dbReference type="InterPro" id="IPR055270">
    <property type="entry name" value="Glyco_tran_10_C"/>
</dbReference>
<dbReference type="Pfam" id="PF00852">
    <property type="entry name" value="Glyco_transf_10"/>
    <property type="match status" value="2"/>
</dbReference>
<protein>
    <recommendedName>
        <fullName evidence="18">Fucosyltransferase</fullName>
        <ecNumber evidence="18">2.4.1.-</ecNumber>
    </recommendedName>
</protein>
<reference evidence="22" key="3">
    <citation type="submission" date="2025-09" db="UniProtKB">
        <authorList>
            <consortium name="Ensembl"/>
        </authorList>
    </citation>
    <scope>IDENTIFICATION</scope>
</reference>
<sequence>AGAGRHGREGRRRGRGWALNPAGSRRRAGQGDEVTVLLWWEPFGRPRRLTDCRRRYNVSGCRLSADRGRLGEARAVLFHHRDLALHGAQGLPRGPPPRPQRQLWVWMNFESPSHSPGLQGLGGVFNWTMSYRRDSDVFVPYGYLHALPQPRPFALPRKTRLVAWVISNWNEEHARVRYYRQLKEHLAIDCVRGAGAGAGGGQRGEDGVGLQVLPGLRELAAHRLHHREALEERLRCQQPCPSSSAPAGPTTSASSPPTPSSTSMTSPAPGCWPTYLKFLDKNKPSYRRYFAWRNKYEVHVTSFWDEHYCKVCEAVRTAGNQVKTVRNLASWFES</sequence>
<organism evidence="22 23">
    <name type="scientific">Anas platyrhynchos</name>
    <name type="common">Mallard</name>
    <name type="synonym">Anas boschas</name>
    <dbReference type="NCBI Taxonomy" id="8839"/>
    <lineage>
        <taxon>Eukaryota</taxon>
        <taxon>Metazoa</taxon>
        <taxon>Chordata</taxon>
        <taxon>Craniata</taxon>
        <taxon>Vertebrata</taxon>
        <taxon>Euteleostomi</taxon>
        <taxon>Archelosauria</taxon>
        <taxon>Archosauria</taxon>
        <taxon>Dinosauria</taxon>
        <taxon>Saurischia</taxon>
        <taxon>Theropoda</taxon>
        <taxon>Coelurosauria</taxon>
        <taxon>Aves</taxon>
        <taxon>Neognathae</taxon>
        <taxon>Galloanserae</taxon>
        <taxon>Anseriformes</taxon>
        <taxon>Anatidae</taxon>
        <taxon>Anatinae</taxon>
        <taxon>Anas</taxon>
    </lineage>
</organism>
<comment type="function">
    <text evidence="17">Catalyzes alpha(1-&gt;3) linkage of fucosyl moiety transferred from GDP-beta-L-fucose to N-acetyl glucosamine (GlcNAc) within type 2 lactosamine (LacNAc, Gal-beta(1-&gt;4)GlcNAc) glycan attached to N- or O-linked glycoproteins. Robustly fucosylates nonsialylated distal LacNAc unit of the polylactosamine chain to form Lewis X antigen (CD15), a glycan determinant known to mediate important cellular functions in development and immunity. Fucosylates with lower efficiency sialylated LacNAc acceptors to form sialyl Lewis X and 6-sulfo sialyl Lewis X determinants that serve as recognition epitopes for C-type lectins. Together with FUT7 contributes to SELE, SELL and SELP selectin ligand biosynthesis and selectin-dependent lymphocyte homing, leukocyte migration and blood leukocyte homeostasis. In a cell type specific manner, may also fucosylate the internal LacNAc unit of the polylactosamine chain to form VIM-2 antigen that serves as recognition epitope for SELE.</text>
</comment>
<keyword evidence="4 18" id="KW-0328">Glycosyltransferase</keyword>
<dbReference type="InterPro" id="IPR031481">
    <property type="entry name" value="Glyco_tran_10_N"/>
</dbReference>
<dbReference type="Proteomes" id="UP000694400">
    <property type="component" value="Chromosome 1"/>
</dbReference>
<dbReference type="GO" id="GO:0032580">
    <property type="term" value="C:Golgi cisterna membrane"/>
    <property type="evidence" value="ECO:0007669"/>
    <property type="project" value="UniProtKB-SubCell"/>
</dbReference>
<evidence type="ECO:0000313" key="23">
    <source>
        <dbReference type="Proteomes" id="UP000694400"/>
    </source>
</evidence>
<dbReference type="AlphaFoldDB" id="A0A8B9R5C2"/>
<dbReference type="UniPathway" id="UPA00378"/>
<evidence type="ECO:0000256" key="10">
    <source>
        <dbReference type="ARBA" id="ARBA00023136"/>
    </source>
</evidence>